<dbReference type="PANTHER" id="PTHR43513">
    <property type="entry name" value="DIHYDROOROTATE DEHYDROGENASE B (NAD(+)), ELECTRON TRANSFER SUBUNIT"/>
    <property type="match status" value="1"/>
</dbReference>
<dbReference type="Pfam" id="PF00175">
    <property type="entry name" value="NAD_binding_1"/>
    <property type="match status" value="1"/>
</dbReference>
<keyword evidence="8 10" id="KW-0408">Iron</keyword>
<dbReference type="InterPro" id="IPR001433">
    <property type="entry name" value="OxRdtase_FAD/NAD-bd"/>
</dbReference>
<keyword evidence="4 10" id="KW-0479">Metal-binding</keyword>
<comment type="cofactor">
    <cofactor evidence="10">
        <name>[2Fe-2S] cluster</name>
        <dbReference type="ChEBI" id="CHEBI:190135"/>
    </cofactor>
    <text evidence="10">Binds 1 [2Fe-2S] cluster per subunit.</text>
</comment>
<comment type="caution">
    <text evidence="10">Lacks conserved residue(s) required for the propagation of feature annotation.</text>
</comment>
<feature type="binding site" evidence="10">
    <location>
        <position position="238"/>
    </location>
    <ligand>
        <name>[2Fe-2S] cluster</name>
        <dbReference type="ChEBI" id="CHEBI:190135"/>
    </ligand>
</feature>
<comment type="cofactor">
    <cofactor evidence="10">
        <name>FAD</name>
        <dbReference type="ChEBI" id="CHEBI:57692"/>
    </cofactor>
    <text evidence="10">Binds 1 FAD per subunit.</text>
</comment>
<feature type="binding site" evidence="10">
    <location>
        <position position="224"/>
    </location>
    <ligand>
        <name>[2Fe-2S] cluster</name>
        <dbReference type="ChEBI" id="CHEBI:190135"/>
    </ligand>
</feature>
<dbReference type="CDD" id="cd06218">
    <property type="entry name" value="DHOD_e_trans"/>
    <property type="match status" value="1"/>
</dbReference>
<dbReference type="InterPro" id="IPR023455">
    <property type="entry name" value="Dihydroorotate_DHASE_ETsu"/>
</dbReference>
<dbReference type="HAMAP" id="MF_01211">
    <property type="entry name" value="DHODB_Fe_S_bind"/>
    <property type="match status" value="1"/>
</dbReference>
<keyword evidence="6 10" id="KW-0665">Pyrimidine biosynthesis</keyword>
<evidence type="ECO:0000256" key="9">
    <source>
        <dbReference type="ARBA" id="ARBA00023014"/>
    </source>
</evidence>
<dbReference type="RefSeq" id="WP_216686908.1">
    <property type="nucleotide sequence ID" value="NZ_CAUPKR010000020.1"/>
</dbReference>
<dbReference type="PROSITE" id="PS51384">
    <property type="entry name" value="FAD_FR"/>
    <property type="match status" value="1"/>
</dbReference>
<feature type="binding site" evidence="10">
    <location>
        <position position="216"/>
    </location>
    <ligand>
        <name>[2Fe-2S] cluster</name>
        <dbReference type="ChEBI" id="CHEBI:190135"/>
    </ligand>
</feature>
<dbReference type="PANTHER" id="PTHR43513:SF3">
    <property type="entry name" value="DIHYDROOROTATE DEHYDROGENASE B (NAD(+)), ELECTRON TRANSFER SUBUNIT-RELATED"/>
    <property type="match status" value="1"/>
</dbReference>
<evidence type="ECO:0000256" key="10">
    <source>
        <dbReference type="HAMAP-Rule" id="MF_01211"/>
    </source>
</evidence>
<organism evidence="12 13">
    <name type="scientific">Allobacillus halotolerans</name>
    <dbReference type="NCBI Taxonomy" id="570278"/>
    <lineage>
        <taxon>Bacteria</taxon>
        <taxon>Bacillati</taxon>
        <taxon>Bacillota</taxon>
        <taxon>Bacilli</taxon>
        <taxon>Bacillales</taxon>
        <taxon>Bacillaceae</taxon>
        <taxon>Allobacillus</taxon>
    </lineage>
</organism>
<proteinExistence type="inferred from homology"/>
<dbReference type="InterPro" id="IPR019480">
    <property type="entry name" value="Dihydroorotate_DH_Fe-S-bd"/>
</dbReference>
<name>A0ABS6GMF3_9BACI</name>
<dbReference type="InterPro" id="IPR050353">
    <property type="entry name" value="PyrK_electron_transfer"/>
</dbReference>
<dbReference type="Proteomes" id="UP000812672">
    <property type="component" value="Unassembled WGS sequence"/>
</dbReference>
<accession>A0ABS6GMF3</accession>
<evidence type="ECO:0000256" key="3">
    <source>
        <dbReference type="ARBA" id="ARBA00022714"/>
    </source>
</evidence>
<comment type="subunit">
    <text evidence="10">Heterotetramer of 2 PyrK and 2 PyrD type B subunits.</text>
</comment>
<dbReference type="InterPro" id="IPR012165">
    <property type="entry name" value="Cyt_c3_hydrogenase_gsu"/>
</dbReference>
<dbReference type="PIRSF" id="PIRSF006816">
    <property type="entry name" value="Cyc3_hyd_g"/>
    <property type="match status" value="1"/>
</dbReference>
<evidence type="ECO:0000256" key="8">
    <source>
        <dbReference type="ARBA" id="ARBA00023004"/>
    </source>
</evidence>
<keyword evidence="5 10" id="KW-0274">FAD</keyword>
<dbReference type="InterPro" id="IPR017927">
    <property type="entry name" value="FAD-bd_FR_type"/>
</dbReference>
<feature type="binding site" evidence="10">
    <location>
        <begin position="50"/>
        <end position="53"/>
    </location>
    <ligand>
        <name>FAD</name>
        <dbReference type="ChEBI" id="CHEBI:57692"/>
    </ligand>
</feature>
<dbReference type="Pfam" id="PF10418">
    <property type="entry name" value="DHODB_Fe-S_bind"/>
    <property type="match status" value="1"/>
</dbReference>
<evidence type="ECO:0000256" key="7">
    <source>
        <dbReference type="ARBA" id="ARBA00022982"/>
    </source>
</evidence>
<evidence type="ECO:0000256" key="4">
    <source>
        <dbReference type="ARBA" id="ARBA00022723"/>
    </source>
</evidence>
<comment type="function">
    <text evidence="10">Responsible for channeling the electrons from the oxidation of dihydroorotate from the FMN redox center in the PyrD type B subunit to the ultimate electron acceptor NAD(+).</text>
</comment>
<feature type="domain" description="FAD-binding FR-type" evidence="11">
    <location>
        <begin position="2"/>
        <end position="99"/>
    </location>
</feature>
<dbReference type="EMBL" id="JAHLZF010000004">
    <property type="protein sequence ID" value="MBU6080296.1"/>
    <property type="molecule type" value="Genomic_DNA"/>
</dbReference>
<keyword evidence="13" id="KW-1185">Reference proteome</keyword>
<keyword evidence="7 10" id="KW-0249">Electron transport</keyword>
<dbReference type="Pfam" id="PF00970">
    <property type="entry name" value="FAD_binding_6"/>
    <property type="match status" value="1"/>
</dbReference>
<reference evidence="12 13" key="1">
    <citation type="journal article" date="2011" name="Int. J. Syst. Evol. Microbiol.">
        <title>Allobacillus halotolerans gen. nov., sp. nov. isolated from shrimp paste.</title>
        <authorList>
            <person name="Sheu S.Y."/>
            <person name="Arun A.B."/>
            <person name="Jiang S.R."/>
            <person name="Young C.C."/>
            <person name="Chen W.M."/>
        </authorList>
    </citation>
    <scope>NUCLEOTIDE SEQUENCE [LARGE SCALE GENOMIC DNA]</scope>
    <source>
        <strain evidence="12 13">LMG 24826</strain>
    </source>
</reference>
<comment type="caution">
    <text evidence="12">The sequence shown here is derived from an EMBL/GenBank/DDBJ whole genome shotgun (WGS) entry which is preliminary data.</text>
</comment>
<sequence length="252" mass="27445">MINKVNMVIQKKTIVAKGTLEFVLKNDFISHHATPGQFLHILIDGLTLRRPVSITDLDKSSGEVTIVFKIVGEGTKKLATYEPRQSIDVIGPLGNGFDIKDTHQKTVLLIGGGIGIPPLYHLGKRLVENDAKIISILGYQTKESVFYEREFQALGDTYVVTNDGTHGYQGLVTDVLSKVGSFDTFYTCGPTPMLKAVKERLSNVDGSISLEERMGCGIGACLACVIPTSDGEGYRKICQDGPVFHAKEVNLS</sequence>
<evidence type="ECO:0000259" key="11">
    <source>
        <dbReference type="PROSITE" id="PS51384"/>
    </source>
</evidence>
<keyword evidence="9 10" id="KW-0411">Iron-sulfur</keyword>
<comment type="pathway">
    <text evidence="10">Pyrimidine metabolism; UMP biosynthesis via de novo pathway; orotate from (S)-dihydroorotate (NAD(+) route): step 1/1.</text>
</comment>
<evidence type="ECO:0000256" key="1">
    <source>
        <dbReference type="ARBA" id="ARBA00022448"/>
    </source>
</evidence>
<dbReference type="InterPro" id="IPR008333">
    <property type="entry name" value="Cbr1-like_FAD-bd_dom"/>
</dbReference>
<comment type="similarity">
    <text evidence="10">Belongs to the PyrK family.</text>
</comment>
<evidence type="ECO:0000256" key="6">
    <source>
        <dbReference type="ARBA" id="ARBA00022975"/>
    </source>
</evidence>
<evidence type="ECO:0000256" key="5">
    <source>
        <dbReference type="ARBA" id="ARBA00022827"/>
    </source>
</evidence>
<feature type="binding site" evidence="10">
    <location>
        <begin position="74"/>
        <end position="75"/>
    </location>
    <ligand>
        <name>FAD</name>
        <dbReference type="ChEBI" id="CHEBI:57692"/>
    </ligand>
</feature>
<feature type="binding site" evidence="10">
    <location>
        <position position="221"/>
    </location>
    <ligand>
        <name>[2Fe-2S] cluster</name>
        <dbReference type="ChEBI" id="CHEBI:190135"/>
    </ligand>
</feature>
<evidence type="ECO:0000313" key="13">
    <source>
        <dbReference type="Proteomes" id="UP000812672"/>
    </source>
</evidence>
<evidence type="ECO:0000313" key="12">
    <source>
        <dbReference type="EMBL" id="MBU6080296.1"/>
    </source>
</evidence>
<protein>
    <recommendedName>
        <fullName evidence="10">Dihydroorotate dehydrogenase B (NAD(+)), electron transfer subunit</fullName>
    </recommendedName>
    <alternativeName>
        <fullName evidence="10">Dihydroorotate oxidase B, electron transfer subunit</fullName>
    </alternativeName>
</protein>
<keyword evidence="2 10" id="KW-0285">Flavoprotein</keyword>
<keyword evidence="1 10" id="KW-0813">Transport</keyword>
<evidence type="ECO:0000256" key="2">
    <source>
        <dbReference type="ARBA" id="ARBA00022630"/>
    </source>
</evidence>
<keyword evidence="3 10" id="KW-0001">2Fe-2S</keyword>
<gene>
    <name evidence="10" type="primary">pyrK</name>
    <name evidence="12" type="ORF">KQ486_04645</name>
</gene>